<dbReference type="PANTHER" id="PTHR30469:SF39">
    <property type="entry name" value="SLL0180 PROTEIN"/>
    <property type="match status" value="1"/>
</dbReference>
<dbReference type="Gene3D" id="2.40.420.20">
    <property type="match status" value="1"/>
</dbReference>
<dbReference type="Proteomes" id="UP001442494">
    <property type="component" value="Unassembled WGS sequence"/>
</dbReference>
<feature type="coiled-coil region" evidence="3">
    <location>
        <begin position="156"/>
        <end position="263"/>
    </location>
</feature>
<evidence type="ECO:0000256" key="3">
    <source>
        <dbReference type="SAM" id="Coils"/>
    </source>
</evidence>
<protein>
    <submittedName>
        <fullName evidence="7">Efflux RND transporter periplasmic adaptor subunit</fullName>
    </submittedName>
</protein>
<dbReference type="RefSeq" id="WP_190425661.1">
    <property type="nucleotide sequence ID" value="NZ_JAMPKK010000018.1"/>
</dbReference>
<comment type="similarity">
    <text evidence="2">Belongs to the membrane fusion protein (MFP) (TC 8.A.1) family.</text>
</comment>
<reference evidence="7 8" key="1">
    <citation type="submission" date="2022-04" db="EMBL/GenBank/DDBJ databases">
        <title>Positive selection, recombination, and allopatry shape intraspecific diversity of widespread and dominant cyanobacteria.</title>
        <authorList>
            <person name="Wei J."/>
            <person name="Shu W."/>
            <person name="Hu C."/>
        </authorList>
    </citation>
    <scope>NUCLEOTIDE SEQUENCE [LARGE SCALE GENOMIC DNA]</scope>
    <source>
        <strain evidence="7 8">GB2-A5</strain>
    </source>
</reference>
<dbReference type="Pfam" id="PF25917">
    <property type="entry name" value="BSH_RND"/>
    <property type="match status" value="1"/>
</dbReference>
<gene>
    <name evidence="7" type="ORF">NDI37_10510</name>
</gene>
<accession>A0ABV0JNC4</accession>
<comment type="caution">
    <text evidence="7">The sequence shown here is derived from an EMBL/GenBank/DDBJ whole genome shotgun (WGS) entry which is preliminary data.</text>
</comment>
<evidence type="ECO:0000313" key="7">
    <source>
        <dbReference type="EMBL" id="MEP0864902.1"/>
    </source>
</evidence>
<organism evidence="7 8">
    <name type="scientific">Funiculus sociatus GB2-A5</name>
    <dbReference type="NCBI Taxonomy" id="2933946"/>
    <lineage>
        <taxon>Bacteria</taxon>
        <taxon>Bacillati</taxon>
        <taxon>Cyanobacteriota</taxon>
        <taxon>Cyanophyceae</taxon>
        <taxon>Coleofasciculales</taxon>
        <taxon>Coleofasciculaceae</taxon>
        <taxon>Funiculus</taxon>
    </lineage>
</organism>
<feature type="domain" description="Multidrug resistance protein MdtA-like barrel-sandwich hybrid" evidence="4">
    <location>
        <begin position="108"/>
        <end position="291"/>
    </location>
</feature>
<dbReference type="EMBL" id="JAMPKK010000018">
    <property type="protein sequence ID" value="MEP0864902.1"/>
    <property type="molecule type" value="Genomic_DNA"/>
</dbReference>
<name>A0ABV0JNC4_9CYAN</name>
<dbReference type="NCBIfam" id="TIGR01730">
    <property type="entry name" value="RND_mfp"/>
    <property type="match status" value="1"/>
</dbReference>
<dbReference type="InterPro" id="IPR058625">
    <property type="entry name" value="MdtA-like_BSH"/>
</dbReference>
<feature type="domain" description="Multidrug resistance protein MdtA-like beta-barrel" evidence="5">
    <location>
        <begin position="319"/>
        <end position="369"/>
    </location>
</feature>
<dbReference type="Gene3D" id="2.40.30.170">
    <property type="match status" value="1"/>
</dbReference>
<evidence type="ECO:0000259" key="4">
    <source>
        <dbReference type="Pfam" id="PF25917"/>
    </source>
</evidence>
<evidence type="ECO:0000256" key="1">
    <source>
        <dbReference type="ARBA" id="ARBA00004236"/>
    </source>
</evidence>
<keyword evidence="3" id="KW-0175">Coiled coil</keyword>
<dbReference type="InterPro" id="IPR058649">
    <property type="entry name" value="CzcB_C"/>
</dbReference>
<comment type="subcellular location">
    <subcellularLocation>
        <location evidence="1">Cell membrane</location>
    </subcellularLocation>
</comment>
<evidence type="ECO:0000256" key="2">
    <source>
        <dbReference type="ARBA" id="ARBA00009477"/>
    </source>
</evidence>
<dbReference type="Pfam" id="PF25944">
    <property type="entry name" value="Beta-barrel_RND"/>
    <property type="match status" value="1"/>
</dbReference>
<evidence type="ECO:0000313" key="8">
    <source>
        <dbReference type="Proteomes" id="UP001442494"/>
    </source>
</evidence>
<keyword evidence="8" id="KW-1185">Reference proteome</keyword>
<proteinExistence type="inferred from homology"/>
<evidence type="ECO:0000259" key="5">
    <source>
        <dbReference type="Pfam" id="PF25944"/>
    </source>
</evidence>
<dbReference type="InterPro" id="IPR058626">
    <property type="entry name" value="MdtA-like_b-barrel"/>
</dbReference>
<dbReference type="PANTHER" id="PTHR30469">
    <property type="entry name" value="MULTIDRUG RESISTANCE PROTEIN MDTA"/>
    <property type="match status" value="1"/>
</dbReference>
<sequence length="452" mass="47897">MSDHSSPESPVPLKTQEDTLFEEQALENESVAVELHPGRTKYWAALSIVLLIVGGGLGWHWWQSRASNAQPAPGAAGQPQGIPVKLATVETATVEEASEFVGSLQAARRVVIKPEIEGRVSQILVSEGDRVPAGKTLVQLSPDKRQAEAASVLQSVNAARATSANAASQIKALEAERASTVAELELQQENYRRTSTLVGQGALARAELDRVTRDRRAAQAALNAITQRIQAAQSTLAQAQAGLQQAQANVDLANAELKDATIVAPIAGVVGAIPVKLGDVVSSSDTLTTIIQNQSLEIELSIPLERAPDLRLGQTVEGTNSQGKLLGTGTVSFISPQVNTSSQSILIKASFDNSQGQLRDGQFIQARVVWDEKPGVLIPTSAISRLGGENFVFVAQRKGESILIAQQKPVKLGDIQGNNYQVIDGIKPGERIVVSGILNLSNGAPIIPESKN</sequence>
<dbReference type="InterPro" id="IPR006143">
    <property type="entry name" value="RND_pump_MFP"/>
</dbReference>
<evidence type="ECO:0000259" key="6">
    <source>
        <dbReference type="Pfam" id="PF25975"/>
    </source>
</evidence>
<dbReference type="SUPFAM" id="SSF111369">
    <property type="entry name" value="HlyD-like secretion proteins"/>
    <property type="match status" value="1"/>
</dbReference>
<dbReference type="Pfam" id="PF25975">
    <property type="entry name" value="CzcB_C"/>
    <property type="match status" value="1"/>
</dbReference>
<dbReference type="Gene3D" id="2.40.50.100">
    <property type="match status" value="1"/>
</dbReference>
<feature type="domain" description="CzcB-like C-terminal circularly permuted SH3-like" evidence="6">
    <location>
        <begin position="376"/>
        <end position="436"/>
    </location>
</feature>